<organism evidence="3 4">
    <name type="scientific">Maccoyibacter intestinihominis</name>
    <dbReference type="NCBI Taxonomy" id="3133499"/>
    <lineage>
        <taxon>Bacteria</taxon>
        <taxon>Bacillati</taxon>
        <taxon>Bacillota</taxon>
        <taxon>Clostridia</taxon>
        <taxon>Lachnospirales</taxon>
        <taxon>Lachnospiraceae</taxon>
        <taxon>Maccoyibacter</taxon>
    </lineage>
</organism>
<reference evidence="3 4" key="1">
    <citation type="submission" date="2024-03" db="EMBL/GenBank/DDBJ databases">
        <title>Human intestinal bacterial collection.</title>
        <authorList>
            <person name="Pauvert C."/>
            <person name="Hitch T.C.A."/>
            <person name="Clavel T."/>
        </authorList>
    </citation>
    <scope>NUCLEOTIDE SEQUENCE [LARGE SCALE GENOMIC DNA]</scope>
    <source>
        <strain evidence="3 4">CLA-AA-H185</strain>
    </source>
</reference>
<feature type="signal peptide" evidence="2">
    <location>
        <begin position="1"/>
        <end position="20"/>
    </location>
</feature>
<name>A0ABV1HBU3_9FIRM</name>
<protein>
    <submittedName>
        <fullName evidence="3">Uncharacterized protein</fullName>
    </submittedName>
</protein>
<dbReference type="InterPro" id="IPR011050">
    <property type="entry name" value="Pectin_lyase_fold/virulence"/>
</dbReference>
<dbReference type="SMART" id="SM00710">
    <property type="entry name" value="PbH1"/>
    <property type="match status" value="6"/>
</dbReference>
<sequence>MKRKAVVRLLAGTLCTATMAGSILPDTAVAYAKENPVGTVETATQEETSDTDKKPEAETPENTADPVDGKQKEEDPTAINMEAKEEEASKNKKEDGKTGQTDSGEQEKQPVQESGGAANDFKVEKKTKKRSENSTDKKKTEKGNDSRTEQNEVKPPVEEVFDEGYAASCKTYNDILTNLSFAEDSTVQDTAKFFVDECKEDLKKLADPKRNLSAFLDGSYEAAIRAEEGEDGSQDTENVRPTELVTQYEESKPQLDEVIACLNTFVTTDHETPEEKEAALQAAYETLDAYLNASNACRPQVSLETQENVSVPLAAEKTVTENGVRAFGWKYDKSYTRISTNDVATIQAYAKKGGKYLIKLQPKADGGKNLYCGQRIDVSNHTELVIVSESTNISLCVKSTMSKDPNTYSDMFRVEKGSSLTLGDNEKNGKHGVILDGRGTAHMGRLVCVEVGGSLNIYPGTEIKNNNSMDGRGSGIINKGTMMMYGGTISGNKFATTEKNFQEVNLKDDDDKTYCHGGGLRNDGNCTIKDGTISGNTAATGGGIYTTGPDYESDQKEAVLKITKCKIENNKALGTDRGTGGGIVVGSYMGSYYDKTLKKNVPYVKNGGTLIIDGGGNNEVHISGNTAGNRNFGVAGGIMNNGYAEIKNCIIEDNQAYSKGAVKNGSYDATKPDIRYGGQSRHEGTMVMEKVSIKNNVAREKGEDGTPSSSAVGNHGNMTIKNSNIHDNTSKGLANCGTETGQPVTLTVQDTEIYRNKSDGIHAYGEKSGAVIDGCNVHDNSGHGIRNSRTLTFSGGTTKSEQNGTANKFYYGLKNNAGGDIKIRTGLNITKSASNGISNAGSVTLAAGNTLTVKENRIGISNTGTFKADGTLDVEKNTGTAVKNSENGTFDLNSNSTIVNTMADGTAIINEESGVFTVKSGTQPTISGKGKGISNSATFHYNGNGTVTGDTDNGIYNSSTGVLNVTGGVDVTGMQKPGISNAGTATISGMARVRSASKTALSNGKTGTCTISGQATFQYLGGAIGTVNNKSIYNEGRLINTSAATYLSSNNNSVLQNGTFEISSDASHSKNLCIYLYEQKFVTVTGTLNSVNYLQPKNRKAGRKVAQASYAGADGSTILNKLALTDDSKFCLRSGKTLNLQKANAALKGSGINASDLMAKDVILSEAVQVTYKSGLNADIACTMPKTQDTYWYEDVKVKASVNVNGKESMKPYIQDKAQRNIYQFLGWYDKDGVQRYDPVTDQWYDPETRKWSKEYTYSGAKDLVLTARWEKSYNIAYHGNGQTVGDDYTQEKDKSLIISDTEMYKFDGKFYKGLVGEDTFQRTETYKKDENGNLLDKNNKTVTDERRAAKLTSLNPDTGKEEPCEEQYSVKEWGTSKDVLSEDNGERTFELGKERITGEVYDIALQSTNDKGENLCITYDAPDDMVKKGREEKPADKLSLGVKKQDAAVYGASQGKMTSGTWLNIYAVWDKFPQLDAYNRYFTLKQAENGEITTEALLTTLRFKDEEDTDGRYLYSKDYEYNKKENCLIIKGKDGATLKLRAETDMESLKETGKSTIRYTLTDSAGNITTKEVECWIVDTSDIQKEYDTYVRFISPKYYKKNGAYVSKENGGLEENSIWKTDPEYAALLDKAMSNEKRGIQKKSVRVFGVKFEADDPGSGTWDHVEETWEFTHEQVRSVDDFVDEHGYMNYKEKDGLKKFREQYKDCIK</sequence>
<gene>
    <name evidence="3" type="ORF">WMO43_04760</name>
</gene>
<proteinExistence type="predicted"/>
<dbReference type="InterPro" id="IPR006626">
    <property type="entry name" value="PbH1"/>
</dbReference>
<dbReference type="Gene3D" id="2.160.20.10">
    <property type="entry name" value="Single-stranded right-handed beta-helix, Pectin lyase-like"/>
    <property type="match status" value="1"/>
</dbReference>
<dbReference type="EMBL" id="JBBMEX010000004">
    <property type="protein sequence ID" value="MEQ2557188.1"/>
    <property type="molecule type" value="Genomic_DNA"/>
</dbReference>
<dbReference type="SUPFAM" id="SSF51126">
    <property type="entry name" value="Pectin lyase-like"/>
    <property type="match status" value="1"/>
</dbReference>
<feature type="compositionally biased region" description="Basic and acidic residues" evidence="1">
    <location>
        <begin position="82"/>
        <end position="97"/>
    </location>
</feature>
<evidence type="ECO:0000256" key="1">
    <source>
        <dbReference type="SAM" id="MobiDB-lite"/>
    </source>
</evidence>
<comment type="caution">
    <text evidence="3">The sequence shown here is derived from an EMBL/GenBank/DDBJ whole genome shotgun (WGS) entry which is preliminary data.</text>
</comment>
<feature type="chain" id="PRO_5045099445" evidence="2">
    <location>
        <begin position="21"/>
        <end position="1710"/>
    </location>
</feature>
<dbReference type="Proteomes" id="UP001454489">
    <property type="component" value="Unassembled WGS sequence"/>
</dbReference>
<keyword evidence="2" id="KW-0732">Signal</keyword>
<feature type="region of interest" description="Disordered" evidence="1">
    <location>
        <begin position="36"/>
        <end position="159"/>
    </location>
</feature>
<accession>A0ABV1HBU3</accession>
<feature type="compositionally biased region" description="Basic and acidic residues" evidence="1">
    <location>
        <begin position="130"/>
        <end position="157"/>
    </location>
</feature>
<keyword evidence="4" id="KW-1185">Reference proteome</keyword>
<evidence type="ECO:0000256" key="2">
    <source>
        <dbReference type="SAM" id="SignalP"/>
    </source>
</evidence>
<evidence type="ECO:0000313" key="3">
    <source>
        <dbReference type="EMBL" id="MEQ2557188.1"/>
    </source>
</evidence>
<dbReference type="RefSeq" id="WP_353530279.1">
    <property type="nucleotide sequence ID" value="NZ_JBBMEX010000004.1"/>
</dbReference>
<evidence type="ECO:0000313" key="4">
    <source>
        <dbReference type="Proteomes" id="UP001454489"/>
    </source>
</evidence>
<dbReference type="InterPro" id="IPR012334">
    <property type="entry name" value="Pectin_lyas_fold"/>
</dbReference>